<dbReference type="AlphaFoldDB" id="A0A8J7Y968"/>
<proteinExistence type="predicted"/>
<feature type="transmembrane region" description="Helical" evidence="2">
    <location>
        <begin position="55"/>
        <end position="71"/>
    </location>
</feature>
<organism evidence="3 4">
    <name type="scientific">Haloarcula limicola</name>
    <dbReference type="NCBI Taxonomy" id="1429915"/>
    <lineage>
        <taxon>Archaea</taxon>
        <taxon>Methanobacteriati</taxon>
        <taxon>Methanobacteriota</taxon>
        <taxon>Stenosarchaea group</taxon>
        <taxon>Halobacteria</taxon>
        <taxon>Halobacteriales</taxon>
        <taxon>Haloarculaceae</taxon>
        <taxon>Haloarcula</taxon>
    </lineage>
</organism>
<keyword evidence="4" id="KW-1185">Reference proteome</keyword>
<feature type="transmembrane region" description="Helical" evidence="2">
    <location>
        <begin position="18"/>
        <end position="35"/>
    </location>
</feature>
<feature type="coiled-coil region" evidence="1">
    <location>
        <begin position="72"/>
        <end position="106"/>
    </location>
</feature>
<dbReference type="RefSeq" id="WP_162319506.1">
    <property type="nucleotide sequence ID" value="NZ_JAHQXF010000005.1"/>
</dbReference>
<dbReference type="OrthoDB" id="385225at2157"/>
<reference evidence="3 4" key="1">
    <citation type="submission" date="2021-06" db="EMBL/GenBank/DDBJ databases">
        <title>New haloarchaea isolates fom saline soil.</title>
        <authorList>
            <person name="Duran-Viseras A."/>
            <person name="Sanchez-Porro C.S."/>
            <person name="Ventosa A."/>
        </authorList>
    </citation>
    <scope>NUCLEOTIDE SEQUENCE [LARGE SCALE GENOMIC DNA]</scope>
    <source>
        <strain evidence="3 4">JCM 183640</strain>
    </source>
</reference>
<sequence length="207" mass="23498">MTWDFADDEPISWIGENIHWLIIPSIVGFLSGWAISNGSLQSIPSLISSLSANQWSVIVTIVYVILTFRLVNETRQARKQENRRELDRQERRLNSLKKALLTEVEQNIEKIDALNLTNTNVEFGGNVFHSEIYRQNADRIGELDPSTGKVVTEAFTEIVEIQRLIEKGIEIEDDRHGIGYTGYSSSALKDAKRKLESAKSHLKQNSD</sequence>
<keyword evidence="2" id="KW-0812">Transmembrane</keyword>
<evidence type="ECO:0000256" key="2">
    <source>
        <dbReference type="SAM" id="Phobius"/>
    </source>
</evidence>
<evidence type="ECO:0000256" key="1">
    <source>
        <dbReference type="SAM" id="Coils"/>
    </source>
</evidence>
<comment type="caution">
    <text evidence="3">The sequence shown here is derived from an EMBL/GenBank/DDBJ whole genome shotgun (WGS) entry which is preliminary data.</text>
</comment>
<evidence type="ECO:0000313" key="3">
    <source>
        <dbReference type="EMBL" id="MBV0926407.1"/>
    </source>
</evidence>
<keyword evidence="2" id="KW-1133">Transmembrane helix</keyword>
<gene>
    <name evidence="3" type="ORF">KTS45_19555</name>
</gene>
<dbReference type="EMBL" id="JAHQXF010000005">
    <property type="protein sequence ID" value="MBV0926407.1"/>
    <property type="molecule type" value="Genomic_DNA"/>
</dbReference>
<evidence type="ECO:0000313" key="4">
    <source>
        <dbReference type="Proteomes" id="UP000766550"/>
    </source>
</evidence>
<protein>
    <submittedName>
        <fullName evidence="3">Uncharacterized protein</fullName>
    </submittedName>
</protein>
<dbReference type="Proteomes" id="UP000766550">
    <property type="component" value="Unassembled WGS sequence"/>
</dbReference>
<name>A0A8J7Y968_9EURY</name>
<keyword evidence="1" id="KW-0175">Coiled coil</keyword>
<accession>A0A8J7Y968</accession>
<keyword evidence="2" id="KW-0472">Membrane</keyword>